<gene>
    <name evidence="3" type="primary">OSJNBa0004A10.1</name>
</gene>
<accession>Q8S665</accession>
<reference evidence="4" key="2">
    <citation type="journal article" date="2008" name="Nucleic Acids Res.">
        <title>The rice annotation project database (RAP-DB): 2008 update.</title>
        <authorList>
            <consortium name="The rice annotation project (RAP)"/>
        </authorList>
    </citation>
    <scope>GENOME REANNOTATION</scope>
    <source>
        <strain evidence="4">cv. Nipponbare</strain>
    </source>
</reference>
<evidence type="ECO:0000313" key="3">
    <source>
        <dbReference type="EMBL" id="AAM01097.1"/>
    </source>
</evidence>
<feature type="compositionally biased region" description="Acidic residues" evidence="2">
    <location>
        <begin position="167"/>
        <end position="182"/>
    </location>
</feature>
<evidence type="ECO:0000256" key="2">
    <source>
        <dbReference type="SAM" id="MobiDB-lite"/>
    </source>
</evidence>
<name>Q8S665_ORYSJ</name>
<protein>
    <recommendedName>
        <fullName evidence="5">Retrotransposon protein, putative, unclassified</fullName>
    </recommendedName>
</protein>
<reference evidence="4" key="1">
    <citation type="journal article" date="2005" name="Nature">
        <title>The map-based sequence of the rice genome.</title>
        <authorList>
            <consortium name="International rice genome sequencing project (IRGSP)"/>
            <person name="Matsumoto T."/>
            <person name="Wu J."/>
            <person name="Kanamori H."/>
            <person name="Katayose Y."/>
            <person name="Fujisawa M."/>
            <person name="Namiki N."/>
            <person name="Mizuno H."/>
            <person name="Yamamoto K."/>
            <person name="Antonio B.A."/>
            <person name="Baba T."/>
            <person name="Sakata K."/>
            <person name="Nagamura Y."/>
            <person name="Aoki H."/>
            <person name="Arikawa K."/>
            <person name="Arita K."/>
            <person name="Bito T."/>
            <person name="Chiden Y."/>
            <person name="Fujitsuka N."/>
            <person name="Fukunaka R."/>
            <person name="Hamada M."/>
            <person name="Harada C."/>
            <person name="Hayashi A."/>
            <person name="Hijishita S."/>
            <person name="Honda M."/>
            <person name="Hosokawa S."/>
            <person name="Ichikawa Y."/>
            <person name="Idonuma A."/>
            <person name="Iijima M."/>
            <person name="Ikeda M."/>
            <person name="Ikeno M."/>
            <person name="Ito K."/>
            <person name="Ito S."/>
            <person name="Ito T."/>
            <person name="Ito Y."/>
            <person name="Ito Y."/>
            <person name="Iwabuchi A."/>
            <person name="Kamiya K."/>
            <person name="Karasawa W."/>
            <person name="Kurita K."/>
            <person name="Katagiri S."/>
            <person name="Kikuta A."/>
            <person name="Kobayashi H."/>
            <person name="Kobayashi N."/>
            <person name="Machita K."/>
            <person name="Maehara T."/>
            <person name="Masukawa M."/>
            <person name="Mizubayashi T."/>
            <person name="Mukai Y."/>
            <person name="Nagasaki H."/>
            <person name="Nagata Y."/>
            <person name="Naito S."/>
            <person name="Nakashima M."/>
            <person name="Nakama Y."/>
            <person name="Nakamichi Y."/>
            <person name="Nakamura M."/>
            <person name="Meguro A."/>
            <person name="Negishi M."/>
            <person name="Ohta I."/>
            <person name="Ohta T."/>
            <person name="Okamoto M."/>
            <person name="Ono N."/>
            <person name="Saji S."/>
            <person name="Sakaguchi M."/>
            <person name="Sakai K."/>
            <person name="Shibata M."/>
            <person name="Shimokawa T."/>
            <person name="Song J."/>
            <person name="Takazaki Y."/>
            <person name="Terasawa K."/>
            <person name="Tsugane M."/>
            <person name="Tsuji K."/>
            <person name="Ueda S."/>
            <person name="Waki K."/>
            <person name="Yamagata H."/>
            <person name="Yamamoto M."/>
            <person name="Yamamoto S."/>
            <person name="Yamane H."/>
            <person name="Yoshiki S."/>
            <person name="Yoshihara R."/>
            <person name="Yukawa K."/>
            <person name="Zhong H."/>
            <person name="Yano M."/>
            <person name="Yuan Q."/>
            <person name="Ouyang S."/>
            <person name="Liu J."/>
            <person name="Jones K.M."/>
            <person name="Gansberger K."/>
            <person name="Moffat K."/>
            <person name="Hill J."/>
            <person name="Bera J."/>
            <person name="Fadrosh D."/>
            <person name="Jin S."/>
            <person name="Johri S."/>
            <person name="Kim M."/>
            <person name="Overton L."/>
            <person name="Reardon M."/>
            <person name="Tsitrin T."/>
            <person name="Vuong H."/>
            <person name="Weaver B."/>
            <person name="Ciecko A."/>
            <person name="Tallon L."/>
            <person name="Jackson J."/>
            <person name="Pai G."/>
            <person name="Aken S.V."/>
            <person name="Utterback T."/>
            <person name="Reidmuller S."/>
            <person name="Feldblyum T."/>
            <person name="Hsiao J."/>
            <person name="Zismann V."/>
            <person name="Iobst S."/>
            <person name="de Vazeille A.R."/>
            <person name="Buell C.R."/>
            <person name="Ying K."/>
            <person name="Li Y."/>
            <person name="Lu T."/>
            <person name="Huang Y."/>
            <person name="Zhao Q."/>
            <person name="Feng Q."/>
            <person name="Zhang L."/>
            <person name="Zhu J."/>
            <person name="Weng Q."/>
            <person name="Mu J."/>
            <person name="Lu Y."/>
            <person name="Fan D."/>
            <person name="Liu Y."/>
            <person name="Guan J."/>
            <person name="Zhang Y."/>
            <person name="Yu S."/>
            <person name="Liu X."/>
            <person name="Zhang Y."/>
            <person name="Hong G."/>
            <person name="Han B."/>
            <person name="Choisne N."/>
            <person name="Demange N."/>
            <person name="Orjeda G."/>
            <person name="Samain S."/>
            <person name="Cattolico L."/>
            <person name="Pelletier E."/>
            <person name="Couloux A."/>
            <person name="Segurens B."/>
            <person name="Wincker P."/>
            <person name="D'Hont A."/>
            <person name="Scarpelli C."/>
            <person name="Weissenbach J."/>
            <person name="Salanoubat M."/>
            <person name="Quetier F."/>
            <person name="Yu Y."/>
            <person name="Kim H.R."/>
            <person name="Rambo T."/>
            <person name="Currie J."/>
            <person name="Collura K."/>
            <person name="Luo M."/>
            <person name="Yang T."/>
            <person name="Ammiraju J.S.S."/>
            <person name="Engler F."/>
            <person name="Soderlund C."/>
            <person name="Wing R.A."/>
            <person name="Palmer L.E."/>
            <person name="de la Bastide M."/>
            <person name="Spiegel L."/>
            <person name="Nascimento L."/>
            <person name="Zutavern T."/>
            <person name="O'Shaughnessy A."/>
            <person name="Dike S."/>
            <person name="Dedhia N."/>
            <person name="Preston R."/>
            <person name="Balija V."/>
            <person name="McCombie W.R."/>
            <person name="Chow T."/>
            <person name="Chen H."/>
            <person name="Chung M."/>
            <person name="Chen C."/>
            <person name="Shaw J."/>
            <person name="Wu H."/>
            <person name="Hsiao K."/>
            <person name="Chao Y."/>
            <person name="Chu M."/>
            <person name="Cheng C."/>
            <person name="Hour A."/>
            <person name="Lee P."/>
            <person name="Lin S."/>
            <person name="Lin Y."/>
            <person name="Liou J."/>
            <person name="Liu S."/>
            <person name="Hsing Y."/>
            <person name="Raghuvanshi S."/>
            <person name="Mohanty A."/>
            <person name="Bharti A.K."/>
            <person name="Gaur A."/>
            <person name="Gupta V."/>
            <person name="Kumar D."/>
            <person name="Ravi V."/>
            <person name="Vij S."/>
            <person name="Kapur A."/>
            <person name="Khurana P."/>
            <person name="Khurana P."/>
            <person name="Khurana J.P."/>
            <person name="Tyagi A.K."/>
            <person name="Gaikwad K."/>
            <person name="Singh A."/>
            <person name="Dalal V."/>
            <person name="Srivastava S."/>
            <person name="Dixit A."/>
            <person name="Pal A.K."/>
            <person name="Ghazi I.A."/>
            <person name="Yadav M."/>
            <person name="Pandit A."/>
            <person name="Bhargava A."/>
            <person name="Sureshbabu K."/>
            <person name="Batra K."/>
            <person name="Sharma T.R."/>
            <person name="Mohapatra T."/>
            <person name="Singh N.K."/>
            <person name="Messing J."/>
            <person name="Nelson A.B."/>
            <person name="Fuks G."/>
            <person name="Kavchok S."/>
            <person name="Keizer G."/>
            <person name="Linton E."/>
            <person name="Llaca V."/>
            <person name="Song R."/>
            <person name="Tanyolac B."/>
            <person name="Young S."/>
            <person name="Ho-Il K."/>
            <person name="Hahn J.H."/>
            <person name="Sangsakoo G."/>
            <person name="Vanavichit A."/>
            <person name="de Mattos Luiz.A.T."/>
            <person name="Zimmer P.D."/>
            <person name="Malone G."/>
            <person name="Dellagostin O."/>
            <person name="de Oliveira A.C."/>
            <person name="Bevan M."/>
            <person name="Bancroft I."/>
            <person name="Minx P."/>
            <person name="Cordum H."/>
            <person name="Wilson R."/>
            <person name="Cheng Z."/>
            <person name="Jin W."/>
            <person name="Jiang J."/>
            <person name="Leong S.A."/>
            <person name="Iwama H."/>
            <person name="Gojobori T."/>
            <person name="Itoh T."/>
            <person name="Niimura Y."/>
            <person name="Fujii Y."/>
            <person name="Habara T."/>
            <person name="Sakai H."/>
            <person name="Sato Y."/>
            <person name="Wilson G."/>
            <person name="Kumar K."/>
            <person name="McCouch S."/>
            <person name="Juretic N."/>
            <person name="Hoen D."/>
            <person name="Wright S."/>
            <person name="Bruskiewich R."/>
            <person name="Bureau T."/>
            <person name="Miyao A."/>
            <person name="Hirochika H."/>
            <person name="Nishikawa T."/>
            <person name="Kadowaki K."/>
            <person name="Sugiura M."/>
            <person name="Burr B."/>
            <person name="Sasaki T."/>
        </authorList>
    </citation>
    <scope>NUCLEOTIDE SEQUENCE [LARGE SCALE GENOMIC DNA]</scope>
    <source>
        <strain evidence="4">cv. Nipponbare</strain>
    </source>
</reference>
<proteinExistence type="predicted"/>
<dbReference type="Proteomes" id="UP000000763">
    <property type="component" value="Chromosome 10"/>
</dbReference>
<evidence type="ECO:0000256" key="1">
    <source>
        <dbReference type="SAM" id="Coils"/>
    </source>
</evidence>
<dbReference type="EMBL" id="AC098682">
    <property type="protein sequence ID" value="AAM01097.1"/>
    <property type="molecule type" value="Genomic_DNA"/>
</dbReference>
<evidence type="ECO:0008006" key="5">
    <source>
        <dbReference type="Google" id="ProtNLM"/>
    </source>
</evidence>
<feature type="coiled-coil region" evidence="1">
    <location>
        <begin position="359"/>
        <end position="421"/>
    </location>
</feature>
<dbReference type="AlphaFoldDB" id="Q8S665"/>
<sequence length="591" mass="62696">MAPRKPTKAGSTGEDPGSLGEGWSCFLGKSLVKEADLGELRAKDRAGARPLFPRLGMGERLSSYFAAGLRLPCDHFLPSVLSIADFGRAEIKASKMIGALTTAEFARLLQRQADGRLNRVYTGELPSRSNPSRAGDDEAGTSKKRKRAVAKGGQVRTRRSAKAAVESDGEEEEEDADAGSEEDGSHGYTPSPTPAKSGAGSHVSPTRPQDIVVANTLLVISSTATKPMMAVRRKKKKGKVVQVGHGFSDSEGSDGTPTLPVLRRATSHGRRMSPPPASDAEAATGGSASAPAARANVAEDELVDVVPSPIRNREGKAPAVEASVSDMTLTAPHFVPADFATRLEITPFVDGVCQSEEDLRHKEDERRVVAETLKKANAENRSLCSNLEAASKRDAERDRQLASAEEKIKSLEARLASAEATAATLVPATESAKEACYTLRLALNDLGARAEGAPGEGRTALDFSEWTQEVAGSVVEVAGAYGDCCARVSAGFALSLLHAHGCDHIGNFPKFVKEEWPSNTQCSGATLRAFRKGFWEDGGRDCAKIRLRENLERIARNEEAAAANSEKDPGPSEQSPGHEGEGNGGQDHPEV</sequence>
<feature type="compositionally biased region" description="Low complexity" evidence="2">
    <location>
        <begin position="278"/>
        <end position="296"/>
    </location>
</feature>
<evidence type="ECO:0000313" key="4">
    <source>
        <dbReference type="Proteomes" id="UP000000763"/>
    </source>
</evidence>
<organism evidence="3 4">
    <name type="scientific">Oryza sativa subsp. japonica</name>
    <name type="common">Rice</name>
    <dbReference type="NCBI Taxonomy" id="39947"/>
    <lineage>
        <taxon>Eukaryota</taxon>
        <taxon>Viridiplantae</taxon>
        <taxon>Streptophyta</taxon>
        <taxon>Embryophyta</taxon>
        <taxon>Tracheophyta</taxon>
        <taxon>Spermatophyta</taxon>
        <taxon>Magnoliopsida</taxon>
        <taxon>Liliopsida</taxon>
        <taxon>Poales</taxon>
        <taxon>Poaceae</taxon>
        <taxon>BOP clade</taxon>
        <taxon>Oryzoideae</taxon>
        <taxon>Oryzeae</taxon>
        <taxon>Oryzinae</taxon>
        <taxon>Oryza</taxon>
        <taxon>Oryza sativa</taxon>
    </lineage>
</organism>
<feature type="region of interest" description="Disordered" evidence="2">
    <location>
        <begin position="119"/>
        <end position="207"/>
    </location>
</feature>
<feature type="region of interest" description="Disordered" evidence="2">
    <location>
        <begin position="266"/>
        <end position="296"/>
    </location>
</feature>
<feature type="region of interest" description="Disordered" evidence="2">
    <location>
        <begin position="556"/>
        <end position="591"/>
    </location>
</feature>
<keyword evidence="1" id="KW-0175">Coiled coil</keyword>